<evidence type="ECO:0008006" key="4">
    <source>
        <dbReference type="Google" id="ProtNLM"/>
    </source>
</evidence>
<feature type="signal peptide" evidence="1">
    <location>
        <begin position="1"/>
        <end position="33"/>
    </location>
</feature>
<name>A0A1G4I6V7_TRYEQ</name>
<proteinExistence type="predicted"/>
<comment type="caution">
    <text evidence="2">The sequence shown here is derived from an EMBL/GenBank/DDBJ whole genome shotgun (WGS) entry which is preliminary data.</text>
</comment>
<accession>A0A1G4I6V7</accession>
<dbReference type="GeneID" id="92382319"/>
<dbReference type="VEuPathDB" id="TriTrypDB:TEOVI_000838500"/>
<feature type="chain" id="PRO_5009235404" description="Secreted protein" evidence="1">
    <location>
        <begin position="34"/>
        <end position="130"/>
    </location>
</feature>
<reference evidence="2" key="1">
    <citation type="submission" date="2016-09" db="EMBL/GenBank/DDBJ databases">
        <authorList>
            <person name="Hebert L."/>
            <person name="Moumen B."/>
        </authorList>
    </citation>
    <scope>NUCLEOTIDE SEQUENCE [LARGE SCALE GENOMIC DNA]</scope>
    <source>
        <strain evidence="2">OVI</strain>
    </source>
</reference>
<evidence type="ECO:0000313" key="3">
    <source>
        <dbReference type="Proteomes" id="UP000195570"/>
    </source>
</evidence>
<sequence>MQWKGWKGNNKTELMVGVVILRLLSALSHGTRARTGTCTCTCTKHTPKAQVSDLRVKTKTRADSTDVKQKKQVVSIKHKARQTAQIFFHMYNVILSYIFHDEYLTTGVTQMFLSCIRIPTFSTVPTSMHS</sequence>
<evidence type="ECO:0000256" key="1">
    <source>
        <dbReference type="SAM" id="SignalP"/>
    </source>
</evidence>
<dbReference type="RefSeq" id="XP_067078776.1">
    <property type="nucleotide sequence ID" value="XM_067222675.1"/>
</dbReference>
<dbReference type="AlphaFoldDB" id="A0A1G4I6V7"/>
<organism evidence="2 3">
    <name type="scientific">Trypanosoma equiperdum</name>
    <dbReference type="NCBI Taxonomy" id="5694"/>
    <lineage>
        <taxon>Eukaryota</taxon>
        <taxon>Discoba</taxon>
        <taxon>Euglenozoa</taxon>
        <taxon>Kinetoplastea</taxon>
        <taxon>Metakinetoplastina</taxon>
        <taxon>Trypanosomatida</taxon>
        <taxon>Trypanosomatidae</taxon>
        <taxon>Trypanosoma</taxon>
    </lineage>
</organism>
<dbReference type="EMBL" id="CZPT02000749">
    <property type="protein sequence ID" value="SCU67463.1"/>
    <property type="molecule type" value="Genomic_DNA"/>
</dbReference>
<protein>
    <recommendedName>
        <fullName evidence="4">Secreted protein</fullName>
    </recommendedName>
</protein>
<keyword evidence="1" id="KW-0732">Signal</keyword>
<evidence type="ECO:0000313" key="2">
    <source>
        <dbReference type="EMBL" id="SCU67463.1"/>
    </source>
</evidence>
<keyword evidence="3" id="KW-1185">Reference proteome</keyword>
<dbReference type="Proteomes" id="UP000195570">
    <property type="component" value="Unassembled WGS sequence"/>
</dbReference>
<gene>
    <name evidence="2" type="ORF">TEOVI_000838500</name>
</gene>